<dbReference type="SUPFAM" id="SSF53383">
    <property type="entry name" value="PLP-dependent transferases"/>
    <property type="match status" value="1"/>
</dbReference>
<sequence length="389" mass="41805">MKKDSLIVHAGRHPEQHFGAVNPPVYHASTILHPSVAAMESSGKKPFEGVRYGRFGTPTTHAFEEALAAVEGGHKTVATSSGLAAITGALLAYLKAGDHLLMVDTTYFPTRKFCDSVLTGLGIETTYYDPLIGAGLKQLLRPNTRVVFTESPGSLTFEVQDIPAIAAIAHAHGAVVMMDNTWGVLSFQPFAHGIDVSVQACTKYIVGHADAMLGAITLADEDSWLKVKSSVAAFGHSPGAEELYLGLRGLRTLAVRLKRHGETALTLCRWLHARPEIERVLYPALPDDPGHALWKRDFTGACGLFGVILKPHAKAAIEAMLDGYSHFGLGFSWGGFESLVIPTYGHSVIRTASAWDNAACSLRYHAGLEDAEDLIHDLEAGFARLKAAS</sequence>
<dbReference type="PIRSF" id="PIRSF001434">
    <property type="entry name" value="CGS"/>
    <property type="match status" value="1"/>
</dbReference>
<evidence type="ECO:0000313" key="8">
    <source>
        <dbReference type="Proteomes" id="UP000680714"/>
    </source>
</evidence>
<evidence type="ECO:0000256" key="4">
    <source>
        <dbReference type="ARBA" id="ARBA00023239"/>
    </source>
</evidence>
<comment type="catalytic activity">
    <reaction evidence="5">
        <text>L,L-cystathionine + H2O = L-homocysteine + pyruvate + NH4(+)</text>
        <dbReference type="Rhea" id="RHEA:13965"/>
        <dbReference type="ChEBI" id="CHEBI:15361"/>
        <dbReference type="ChEBI" id="CHEBI:15377"/>
        <dbReference type="ChEBI" id="CHEBI:28938"/>
        <dbReference type="ChEBI" id="CHEBI:58161"/>
        <dbReference type="ChEBI" id="CHEBI:58199"/>
    </reaction>
</comment>
<keyword evidence="3 6" id="KW-0663">Pyridoxal phosphate</keyword>
<dbReference type="GO" id="GO:0016829">
    <property type="term" value="F:lyase activity"/>
    <property type="evidence" value="ECO:0007669"/>
    <property type="project" value="UniProtKB-KW"/>
</dbReference>
<dbReference type="InterPro" id="IPR015421">
    <property type="entry name" value="PyrdxlP-dep_Trfase_major"/>
</dbReference>
<dbReference type="PANTHER" id="PTHR43500:SF1">
    <property type="entry name" value="CYSTATHIONINE BETA-LYASE-RELATED"/>
    <property type="match status" value="1"/>
</dbReference>
<evidence type="ECO:0000256" key="3">
    <source>
        <dbReference type="ARBA" id="ARBA00022898"/>
    </source>
</evidence>
<gene>
    <name evidence="7" type="primary">metC</name>
    <name evidence="7" type="ORF">KEC16_11175</name>
</gene>
<dbReference type="InterPro" id="IPR000277">
    <property type="entry name" value="Cys/Met-Metab_PyrdxlP-dep_enz"/>
</dbReference>
<dbReference type="Proteomes" id="UP000680714">
    <property type="component" value="Unassembled WGS sequence"/>
</dbReference>
<accession>A0ABS5IEW4</accession>
<dbReference type="EMBL" id="JAGTUF010000009">
    <property type="protein sequence ID" value="MBR9972273.1"/>
    <property type="molecule type" value="Genomic_DNA"/>
</dbReference>
<dbReference type="PANTHER" id="PTHR43500">
    <property type="entry name" value="CYSTATHIONINE BETA-LYASE-RELATED"/>
    <property type="match status" value="1"/>
</dbReference>
<protein>
    <submittedName>
        <fullName evidence="7">Cystathionine beta-lyase</fullName>
        <ecNumber evidence="7">4.4.1.8</ecNumber>
    </submittedName>
</protein>
<evidence type="ECO:0000256" key="5">
    <source>
        <dbReference type="ARBA" id="ARBA00047517"/>
    </source>
</evidence>
<dbReference type="RefSeq" id="WP_211548860.1">
    <property type="nucleotide sequence ID" value="NZ_JAGTUF010000009.1"/>
</dbReference>
<dbReference type="Pfam" id="PF01053">
    <property type="entry name" value="Cys_Met_Meta_PP"/>
    <property type="match status" value="1"/>
</dbReference>
<organism evidence="7 8">
    <name type="scientific">Magnetospirillum sulfuroxidans</name>
    <dbReference type="NCBI Taxonomy" id="611300"/>
    <lineage>
        <taxon>Bacteria</taxon>
        <taxon>Pseudomonadati</taxon>
        <taxon>Pseudomonadota</taxon>
        <taxon>Alphaproteobacteria</taxon>
        <taxon>Rhodospirillales</taxon>
        <taxon>Rhodospirillaceae</taxon>
        <taxon>Magnetospirillum</taxon>
    </lineage>
</organism>
<dbReference type="Gene3D" id="3.90.1150.10">
    <property type="entry name" value="Aspartate Aminotransferase, domain 1"/>
    <property type="match status" value="1"/>
</dbReference>
<comment type="caution">
    <text evidence="7">The sequence shown here is derived from an EMBL/GenBank/DDBJ whole genome shotgun (WGS) entry which is preliminary data.</text>
</comment>
<comment type="cofactor">
    <cofactor evidence="1 6">
        <name>pyridoxal 5'-phosphate</name>
        <dbReference type="ChEBI" id="CHEBI:597326"/>
    </cofactor>
</comment>
<reference evidence="7 8" key="1">
    <citation type="submission" date="2021-04" db="EMBL/GenBank/DDBJ databases">
        <title>Magnetospirillum sulfuroxidans sp. nov., a facultative chemolithoautotrophic sulfur-oxidizing alphaproteobacterium isolated from freshwater sediment and proposals for Paramagetospirillum gen. nov., and Magnetospirillaceae fam. nov.</title>
        <authorList>
            <person name="Koziaeva V."/>
            <person name="Geelhoed J.S."/>
            <person name="Sorokin D.Y."/>
            <person name="Grouzdev D.S."/>
        </authorList>
    </citation>
    <scope>NUCLEOTIDE SEQUENCE [LARGE SCALE GENOMIC DNA]</scope>
    <source>
        <strain evidence="7 8">J10</strain>
    </source>
</reference>
<evidence type="ECO:0000256" key="1">
    <source>
        <dbReference type="ARBA" id="ARBA00001933"/>
    </source>
</evidence>
<proteinExistence type="inferred from homology"/>
<name>A0ABS5IEW4_9PROT</name>
<dbReference type="InterPro" id="IPR015422">
    <property type="entry name" value="PyrdxlP-dep_Trfase_small"/>
</dbReference>
<evidence type="ECO:0000256" key="6">
    <source>
        <dbReference type="RuleBase" id="RU362118"/>
    </source>
</evidence>
<keyword evidence="8" id="KW-1185">Reference proteome</keyword>
<dbReference type="InterPro" id="IPR006233">
    <property type="entry name" value="Cys_b_lyase_bac"/>
</dbReference>
<dbReference type="InterPro" id="IPR015424">
    <property type="entry name" value="PyrdxlP-dep_Trfase"/>
</dbReference>
<evidence type="ECO:0000256" key="2">
    <source>
        <dbReference type="ARBA" id="ARBA00009077"/>
    </source>
</evidence>
<comment type="similarity">
    <text evidence="2 6">Belongs to the trans-sulfuration enzymes family.</text>
</comment>
<dbReference type="NCBIfam" id="TIGR01324">
    <property type="entry name" value="cysta_beta_ly_B"/>
    <property type="match status" value="1"/>
</dbReference>
<evidence type="ECO:0000313" key="7">
    <source>
        <dbReference type="EMBL" id="MBR9972273.1"/>
    </source>
</evidence>
<dbReference type="EC" id="4.4.1.8" evidence="7"/>
<dbReference type="Gene3D" id="3.40.640.10">
    <property type="entry name" value="Type I PLP-dependent aspartate aminotransferase-like (Major domain)"/>
    <property type="match status" value="1"/>
</dbReference>
<keyword evidence="4 7" id="KW-0456">Lyase</keyword>